<evidence type="ECO:0000313" key="2">
    <source>
        <dbReference type="EMBL" id="KAF7426506.1"/>
    </source>
</evidence>
<reference evidence="2" key="1">
    <citation type="submission" date="2019-07" db="EMBL/GenBank/DDBJ databases">
        <authorList>
            <person name="Palmer J.M."/>
        </authorList>
    </citation>
    <scope>NUCLEOTIDE SEQUENCE</scope>
    <source>
        <strain evidence="2">PC9</strain>
    </source>
</reference>
<dbReference type="EMBL" id="JACETU010000006">
    <property type="protein sequence ID" value="KAF7426506.1"/>
    <property type="molecule type" value="Genomic_DNA"/>
</dbReference>
<comment type="caution">
    <text evidence="2">The sequence shown here is derived from an EMBL/GenBank/DDBJ whole genome shotgun (WGS) entry which is preliminary data.</text>
</comment>
<dbReference type="Proteomes" id="UP000623687">
    <property type="component" value="Unassembled WGS sequence"/>
</dbReference>
<feature type="region of interest" description="Disordered" evidence="1">
    <location>
        <begin position="1"/>
        <end position="34"/>
    </location>
</feature>
<evidence type="ECO:0000256" key="1">
    <source>
        <dbReference type="SAM" id="MobiDB-lite"/>
    </source>
</evidence>
<sequence length="87" mass="9604">MPLSYIKTPRQPQKSKGARTRFSEDSPSHTVSSHCLARIQHPSKCKSMSSLCIKPSHTLVETSKGPSFPVQLSTSAPTYRPLHTETP</sequence>
<dbReference type="VEuPathDB" id="FungiDB:PC9H_008875"/>
<keyword evidence="3" id="KW-1185">Reference proteome</keyword>
<accession>A0A8H6ZU01</accession>
<dbReference type="RefSeq" id="XP_036629810.1">
    <property type="nucleotide sequence ID" value="XM_036778382.1"/>
</dbReference>
<name>A0A8H6ZU01_PLEOS</name>
<organism evidence="2 3">
    <name type="scientific">Pleurotus ostreatus</name>
    <name type="common">Oyster mushroom</name>
    <name type="synonym">White-rot fungus</name>
    <dbReference type="NCBI Taxonomy" id="5322"/>
    <lineage>
        <taxon>Eukaryota</taxon>
        <taxon>Fungi</taxon>
        <taxon>Dikarya</taxon>
        <taxon>Basidiomycota</taxon>
        <taxon>Agaricomycotina</taxon>
        <taxon>Agaricomycetes</taxon>
        <taxon>Agaricomycetidae</taxon>
        <taxon>Agaricales</taxon>
        <taxon>Pleurotineae</taxon>
        <taxon>Pleurotaceae</taxon>
        <taxon>Pleurotus</taxon>
    </lineage>
</organism>
<dbReference type="GeneID" id="59378693"/>
<protein>
    <submittedName>
        <fullName evidence="2">Uncharacterized protein</fullName>
    </submittedName>
</protein>
<feature type="region of interest" description="Disordered" evidence="1">
    <location>
        <begin position="60"/>
        <end position="87"/>
    </location>
</feature>
<evidence type="ECO:0000313" key="3">
    <source>
        <dbReference type="Proteomes" id="UP000623687"/>
    </source>
</evidence>
<feature type="compositionally biased region" description="Polar residues" evidence="1">
    <location>
        <begin position="60"/>
        <end position="77"/>
    </location>
</feature>
<gene>
    <name evidence="2" type="ORF">PC9H_008875</name>
</gene>
<dbReference type="AlphaFoldDB" id="A0A8H6ZU01"/>
<proteinExistence type="predicted"/>